<dbReference type="SMART" id="SM00267">
    <property type="entry name" value="GGDEF"/>
    <property type="match status" value="1"/>
</dbReference>
<evidence type="ECO:0000256" key="2">
    <source>
        <dbReference type="SAM" id="Phobius"/>
    </source>
</evidence>
<keyword evidence="6" id="KW-1185">Reference proteome</keyword>
<reference evidence="5 6" key="1">
    <citation type="submission" date="2016-11" db="EMBL/GenBank/DDBJ databases">
        <authorList>
            <person name="Jaros S."/>
            <person name="Januszkiewicz K."/>
            <person name="Wedrychowicz H."/>
        </authorList>
    </citation>
    <scope>NUCLEOTIDE SEQUENCE [LARGE SCALE GENOMIC DNA]</scope>
    <source>
        <strain evidence="5 6">DSM 21758</strain>
    </source>
</reference>
<dbReference type="PROSITE" id="PS50887">
    <property type="entry name" value="GGDEF"/>
    <property type="match status" value="1"/>
</dbReference>
<keyword evidence="1" id="KW-0175">Coiled coil</keyword>
<dbReference type="Pfam" id="PF00563">
    <property type="entry name" value="EAL"/>
    <property type="match status" value="1"/>
</dbReference>
<dbReference type="Gene3D" id="3.30.70.270">
    <property type="match status" value="1"/>
</dbReference>
<dbReference type="SMART" id="SM00052">
    <property type="entry name" value="EAL"/>
    <property type="match status" value="1"/>
</dbReference>
<dbReference type="Pfam" id="PF00990">
    <property type="entry name" value="GGDEF"/>
    <property type="match status" value="1"/>
</dbReference>
<dbReference type="InterPro" id="IPR000160">
    <property type="entry name" value="GGDEF_dom"/>
</dbReference>
<feature type="coiled-coil region" evidence="1">
    <location>
        <begin position="52"/>
        <end position="79"/>
    </location>
</feature>
<feature type="coiled-coil region" evidence="1">
    <location>
        <begin position="284"/>
        <end position="318"/>
    </location>
</feature>
<dbReference type="PANTHER" id="PTHR33121">
    <property type="entry name" value="CYCLIC DI-GMP PHOSPHODIESTERASE PDEF"/>
    <property type="match status" value="1"/>
</dbReference>
<proteinExistence type="predicted"/>
<organism evidence="5 6">
    <name type="scientific">Clostridium cavendishii DSM 21758</name>
    <dbReference type="NCBI Taxonomy" id="1121302"/>
    <lineage>
        <taxon>Bacteria</taxon>
        <taxon>Bacillati</taxon>
        <taxon>Bacillota</taxon>
        <taxon>Clostridia</taxon>
        <taxon>Eubacteriales</taxon>
        <taxon>Clostridiaceae</taxon>
        <taxon>Clostridium</taxon>
    </lineage>
</organism>
<name>A0A1M6LU74_9CLOT</name>
<evidence type="ECO:0000256" key="1">
    <source>
        <dbReference type="SAM" id="Coils"/>
    </source>
</evidence>
<gene>
    <name evidence="5" type="ORF">SAMN02745163_02499</name>
</gene>
<dbReference type="STRING" id="1121302.SAMN02745163_02499"/>
<sequence>MKMNLKDKMNLIVISFLVLWVGCISFISIFVMRNRIDDAKYEYSKVNIDTIMTKIDTKIENFENDNNELAKKVKLTKKIEVKDLLEKDIQAFYVMDKEKNILFKTTASDESLNNLDIKLYYIDGKSRTGITNIDGYPALVSMTKDEMEKVYISVSILKQGNLDDFNIKDSEGYGILFLTKNNNLFLEELKDVGVRKREKVYARVPLGTTKVISNFVINDYFNKPTVNVNYNFDKQVGPYITKIDSNFYMAIGAINVIFLGLFIYLLNLKVFSRLEKIQHEIDRLDEYKTNKGVHNDELKSLEENLSSVINSLAGYKEQVDFYSKYDNLTGLMKREIFIYEGDQYISEHEDGIIGLIYINLDGFSNYNNSYGYLKGDEILIRVAKILNENIDENSLLSRIGGDEFGILVKTIKSEEYMEKYVKDLLKLLNEFKINDEYNQFISASVGICVKDSKDTTTFEMLNNAYLAMISVKERVKNSYEFFEDFLKNEITIEMMHNGIKNGEIQLYYQPKVNSITNRIDGVEALIRWFHPIKGYIPPPKFIKVAEETGYIITLGDWVLNEACKQIKELNDRFSTEVKVAVNVSSIQFMQNDFVDLLKQALTKWDLNARYLELELTESVGVYNSREVISKFEEINELGVSIAIDDFGTGYSSFKYLQQYKVNTIKIDRSFVQDIENDSGIVKSIIELSHNLGFKVVAEGIENFAQSQKLKQLECDYFQGFFFYKPISVNILSEIIEKYELLRY</sequence>
<dbReference type="InterPro" id="IPR001633">
    <property type="entry name" value="EAL_dom"/>
</dbReference>
<dbReference type="PANTHER" id="PTHR33121:SF71">
    <property type="entry name" value="OXYGEN SENSOR PROTEIN DOSP"/>
    <property type="match status" value="1"/>
</dbReference>
<dbReference type="SUPFAM" id="SSF141868">
    <property type="entry name" value="EAL domain-like"/>
    <property type="match status" value="1"/>
</dbReference>
<keyword evidence="2" id="KW-0472">Membrane</keyword>
<feature type="domain" description="GGDEF" evidence="4">
    <location>
        <begin position="351"/>
        <end position="484"/>
    </location>
</feature>
<dbReference type="InterPro" id="IPR050706">
    <property type="entry name" value="Cyclic-di-GMP_PDE-like"/>
</dbReference>
<keyword evidence="2" id="KW-1133">Transmembrane helix</keyword>
<dbReference type="OrthoDB" id="9805474at2"/>
<feature type="domain" description="EAL" evidence="3">
    <location>
        <begin position="488"/>
        <end position="739"/>
    </location>
</feature>
<dbReference type="PROSITE" id="PS50883">
    <property type="entry name" value="EAL"/>
    <property type="match status" value="1"/>
</dbReference>
<dbReference type="CDD" id="cd01948">
    <property type="entry name" value="EAL"/>
    <property type="match status" value="1"/>
</dbReference>
<dbReference type="EMBL" id="FQZB01000010">
    <property type="protein sequence ID" value="SHJ74751.1"/>
    <property type="molecule type" value="Genomic_DNA"/>
</dbReference>
<dbReference type="InterPro" id="IPR043128">
    <property type="entry name" value="Rev_trsase/Diguanyl_cyclase"/>
</dbReference>
<dbReference type="PROSITE" id="PS51257">
    <property type="entry name" value="PROKAR_LIPOPROTEIN"/>
    <property type="match status" value="1"/>
</dbReference>
<evidence type="ECO:0000259" key="4">
    <source>
        <dbReference type="PROSITE" id="PS50887"/>
    </source>
</evidence>
<dbReference type="AlphaFoldDB" id="A0A1M6LU74"/>
<accession>A0A1M6LU74</accession>
<protein>
    <submittedName>
        <fullName evidence="5">Diguanylate cyclase (GGDEF) domain-containing protein</fullName>
    </submittedName>
</protein>
<dbReference type="InterPro" id="IPR029787">
    <property type="entry name" value="Nucleotide_cyclase"/>
</dbReference>
<dbReference type="CDD" id="cd01949">
    <property type="entry name" value="GGDEF"/>
    <property type="match status" value="1"/>
</dbReference>
<dbReference type="Proteomes" id="UP000184310">
    <property type="component" value="Unassembled WGS sequence"/>
</dbReference>
<dbReference type="RefSeq" id="WP_072987979.1">
    <property type="nucleotide sequence ID" value="NZ_FQZB01000010.1"/>
</dbReference>
<dbReference type="NCBIfam" id="TIGR00254">
    <property type="entry name" value="GGDEF"/>
    <property type="match status" value="1"/>
</dbReference>
<dbReference type="Gene3D" id="3.20.20.450">
    <property type="entry name" value="EAL domain"/>
    <property type="match status" value="1"/>
</dbReference>
<evidence type="ECO:0000313" key="5">
    <source>
        <dbReference type="EMBL" id="SHJ74751.1"/>
    </source>
</evidence>
<dbReference type="InterPro" id="IPR035919">
    <property type="entry name" value="EAL_sf"/>
</dbReference>
<evidence type="ECO:0000259" key="3">
    <source>
        <dbReference type="PROSITE" id="PS50883"/>
    </source>
</evidence>
<dbReference type="GO" id="GO:0071111">
    <property type="term" value="F:cyclic-guanylate-specific phosphodiesterase activity"/>
    <property type="evidence" value="ECO:0007669"/>
    <property type="project" value="InterPro"/>
</dbReference>
<dbReference type="SUPFAM" id="SSF55073">
    <property type="entry name" value="Nucleotide cyclase"/>
    <property type="match status" value="1"/>
</dbReference>
<feature type="transmembrane region" description="Helical" evidence="2">
    <location>
        <begin position="247"/>
        <end position="266"/>
    </location>
</feature>
<feature type="transmembrane region" description="Helical" evidence="2">
    <location>
        <begin position="12"/>
        <end position="32"/>
    </location>
</feature>
<keyword evidence="2" id="KW-0812">Transmembrane</keyword>
<evidence type="ECO:0000313" key="6">
    <source>
        <dbReference type="Proteomes" id="UP000184310"/>
    </source>
</evidence>